<dbReference type="GO" id="GO:0006281">
    <property type="term" value="P:DNA repair"/>
    <property type="evidence" value="ECO:0007669"/>
    <property type="project" value="InterPro"/>
</dbReference>
<dbReference type="PATRIC" id="fig|866895.3.peg.3883"/>
<dbReference type="Pfam" id="PF01035">
    <property type="entry name" value="DNA_binding_1"/>
    <property type="match status" value="1"/>
</dbReference>
<evidence type="ECO:0000313" key="3">
    <source>
        <dbReference type="EMBL" id="CCG47183.1"/>
    </source>
</evidence>
<dbReference type="InterPro" id="IPR014048">
    <property type="entry name" value="MethylDNA_cys_MeTrfase_DNA-bd"/>
</dbReference>
<dbReference type="HOGENOM" id="CLU_000445_52_5_9"/>
<gene>
    <name evidence="3" type="ORF">HBHAL_4844_A</name>
</gene>
<keyword evidence="4" id="KW-1185">Reference proteome</keyword>
<dbReference type="CDD" id="cd06445">
    <property type="entry name" value="ATase"/>
    <property type="match status" value="1"/>
</dbReference>
<dbReference type="STRING" id="866895.HBHAL_4844_A"/>
<dbReference type="PANTHER" id="PTHR42942:SF1">
    <property type="entry name" value="ALKYLTRANSFERASE-LIKE PROTEIN 1"/>
    <property type="match status" value="1"/>
</dbReference>
<accession>I0JSR1</accession>
<dbReference type="GO" id="GO:0003824">
    <property type="term" value="F:catalytic activity"/>
    <property type="evidence" value="ECO:0007669"/>
    <property type="project" value="InterPro"/>
</dbReference>
<evidence type="ECO:0000313" key="4">
    <source>
        <dbReference type="Proteomes" id="UP000007397"/>
    </source>
</evidence>
<dbReference type="InterPro" id="IPR036388">
    <property type="entry name" value="WH-like_DNA-bd_sf"/>
</dbReference>
<keyword evidence="1" id="KW-0227">DNA damage</keyword>
<evidence type="ECO:0000259" key="2">
    <source>
        <dbReference type="Pfam" id="PF01035"/>
    </source>
</evidence>
<sequence>MQTFTQNVLKIIKLIPEGKVMTYGQIARLAGNPRAARQVSRLLHSMSQKHELPWHRVINAQGKIAIQNEEGAENQRMALEDEGILVIQWRINLQEFQASDSELPIDSNILEDQL</sequence>
<reference evidence="3 4" key="1">
    <citation type="journal article" date="2013" name="Environ. Microbiol.">
        <title>Chloride and organic osmolytes: a hybrid strategy to cope with elevated salinities by the moderately halophilic, chloride-dependent bacterium Halobacillus halophilus.</title>
        <authorList>
            <person name="Saum S.H."/>
            <person name="Pfeiffer F."/>
            <person name="Palm P."/>
            <person name="Rampp M."/>
            <person name="Schuster S.C."/>
            <person name="Muller V."/>
            <person name="Oesterhelt D."/>
        </authorList>
    </citation>
    <scope>NUCLEOTIDE SEQUENCE [LARGE SCALE GENOMIC DNA]</scope>
    <source>
        <strain evidence="4">ATCC 35676 / DSM 2266 / JCM 20832 / KCTC 3685 / LMG 17431 / NBRC 102448 / NCIMB 2269</strain>
    </source>
</reference>
<dbReference type="InterPro" id="IPR052520">
    <property type="entry name" value="ATL_DNA_repair"/>
</dbReference>
<name>I0JSR1_HALH3</name>
<dbReference type="AlphaFoldDB" id="I0JSR1"/>
<evidence type="ECO:0000256" key="1">
    <source>
        <dbReference type="ARBA" id="ARBA00022763"/>
    </source>
</evidence>
<dbReference type="PANTHER" id="PTHR42942">
    <property type="entry name" value="6-O-METHYLGUANINE DNA METHYLTRANSFERASE"/>
    <property type="match status" value="1"/>
</dbReference>
<organism evidence="3 4">
    <name type="scientific">Halobacillus halophilus (strain ATCC 35676 / DSM 2266 / JCM 20832 / KCTC 3685 / LMG 17431 / NBRC 102448 / NCIMB 2269)</name>
    <name type="common">Sporosarcina halophila</name>
    <dbReference type="NCBI Taxonomy" id="866895"/>
    <lineage>
        <taxon>Bacteria</taxon>
        <taxon>Bacillati</taxon>
        <taxon>Bacillota</taxon>
        <taxon>Bacilli</taxon>
        <taxon>Bacillales</taxon>
        <taxon>Bacillaceae</taxon>
        <taxon>Halobacillus</taxon>
    </lineage>
</organism>
<feature type="domain" description="Methylated-DNA-[protein]-cysteine S-methyltransferase DNA binding" evidence="2">
    <location>
        <begin position="4"/>
        <end position="84"/>
    </location>
</feature>
<dbReference type="EMBL" id="HE717023">
    <property type="protein sequence ID" value="CCG47183.1"/>
    <property type="molecule type" value="Genomic_DNA"/>
</dbReference>
<dbReference type="eggNOG" id="COG3695">
    <property type="taxonomic scope" value="Bacteria"/>
</dbReference>
<dbReference type="NCBIfam" id="TIGR00589">
    <property type="entry name" value="ogt"/>
    <property type="match status" value="1"/>
</dbReference>
<dbReference type="Proteomes" id="UP000007397">
    <property type="component" value="Chromosome"/>
</dbReference>
<dbReference type="RefSeq" id="WP_014645067.1">
    <property type="nucleotide sequence ID" value="NC_017668.1"/>
</dbReference>
<dbReference type="Gene3D" id="1.10.10.10">
    <property type="entry name" value="Winged helix-like DNA-binding domain superfamily/Winged helix DNA-binding domain"/>
    <property type="match status" value="1"/>
</dbReference>
<dbReference type="SUPFAM" id="SSF46767">
    <property type="entry name" value="Methylated DNA-protein cysteine methyltransferase, C-terminal domain"/>
    <property type="match status" value="1"/>
</dbReference>
<dbReference type="InterPro" id="IPR036217">
    <property type="entry name" value="MethylDNA_cys_MeTrfase_DNAb"/>
</dbReference>
<proteinExistence type="predicted"/>
<protein>
    <recommendedName>
        <fullName evidence="2">Methylated-DNA-[protein]-cysteine S-methyltransferase DNA binding domain-containing protein</fullName>
    </recommendedName>
</protein>
<dbReference type="KEGG" id="hhd:HBHAL_4844_A"/>